<dbReference type="GO" id="GO:0003676">
    <property type="term" value="F:nucleic acid binding"/>
    <property type="evidence" value="ECO:0007669"/>
    <property type="project" value="InterPro"/>
</dbReference>
<gene>
    <name evidence="1" type="ORF">D910_11857</name>
</gene>
<evidence type="ECO:0000313" key="2">
    <source>
        <dbReference type="Proteomes" id="UP000030742"/>
    </source>
</evidence>
<dbReference type="Gene3D" id="3.30.420.10">
    <property type="entry name" value="Ribonuclease H-like superfamily/Ribonuclease H"/>
    <property type="match status" value="1"/>
</dbReference>
<dbReference type="AlphaFoldDB" id="U4UWE7"/>
<dbReference type="Proteomes" id="UP000030742">
    <property type="component" value="Unassembled WGS sequence"/>
</dbReference>
<sequence>MLNADTENSTFLSRIVWTDESHFNREGITNYHNAHYWTKENPCLRSNRNYQRRFSANVWCGVINDQIIGPHFLLDILNGQRYEDFLINHLPPLLENGPLNLRQNLIFQHGGCPAHYRQTVREYLDQCFPNRWMGRGGSHIMAC</sequence>
<dbReference type="EMBL" id="KB632394">
    <property type="protein sequence ID" value="ERL94580.1"/>
    <property type="molecule type" value="Genomic_DNA"/>
</dbReference>
<evidence type="ECO:0008006" key="3">
    <source>
        <dbReference type="Google" id="ProtNLM"/>
    </source>
</evidence>
<dbReference type="STRING" id="77166.U4UWE7"/>
<reference evidence="1 2" key="1">
    <citation type="journal article" date="2013" name="Genome Biol.">
        <title>Draft genome of the mountain pine beetle, Dendroctonus ponderosae Hopkins, a major forest pest.</title>
        <authorList>
            <person name="Keeling C.I."/>
            <person name="Yuen M.M."/>
            <person name="Liao N.Y."/>
            <person name="Docking T.R."/>
            <person name="Chan S.K."/>
            <person name="Taylor G.A."/>
            <person name="Palmquist D.L."/>
            <person name="Jackman S.D."/>
            <person name="Nguyen A."/>
            <person name="Li M."/>
            <person name="Henderson H."/>
            <person name="Janes J.K."/>
            <person name="Zhao Y."/>
            <person name="Pandoh P."/>
            <person name="Moore R."/>
            <person name="Sperling F.A."/>
            <person name="Huber D.P."/>
            <person name="Birol I."/>
            <person name="Jones S.J."/>
            <person name="Bohlmann J."/>
        </authorList>
    </citation>
    <scope>NUCLEOTIDE SEQUENCE</scope>
</reference>
<evidence type="ECO:0000313" key="1">
    <source>
        <dbReference type="EMBL" id="ERL94580.1"/>
    </source>
</evidence>
<dbReference type="PANTHER" id="PTHR47326:SF1">
    <property type="entry name" value="HTH PSQ-TYPE DOMAIN-CONTAINING PROTEIN"/>
    <property type="match status" value="1"/>
</dbReference>
<dbReference type="InterPro" id="IPR036397">
    <property type="entry name" value="RNaseH_sf"/>
</dbReference>
<name>U4UWE7_DENPD</name>
<accession>U4UWE7</accession>
<protein>
    <recommendedName>
        <fullName evidence="3">Transposable element Tc3 transposase</fullName>
    </recommendedName>
</protein>
<proteinExistence type="predicted"/>
<dbReference type="PANTHER" id="PTHR47326">
    <property type="entry name" value="TRANSPOSABLE ELEMENT TC3 TRANSPOSASE-LIKE PROTEIN"/>
    <property type="match status" value="1"/>
</dbReference>
<organism evidence="1 2">
    <name type="scientific">Dendroctonus ponderosae</name>
    <name type="common">Mountain pine beetle</name>
    <dbReference type="NCBI Taxonomy" id="77166"/>
    <lineage>
        <taxon>Eukaryota</taxon>
        <taxon>Metazoa</taxon>
        <taxon>Ecdysozoa</taxon>
        <taxon>Arthropoda</taxon>
        <taxon>Hexapoda</taxon>
        <taxon>Insecta</taxon>
        <taxon>Pterygota</taxon>
        <taxon>Neoptera</taxon>
        <taxon>Endopterygota</taxon>
        <taxon>Coleoptera</taxon>
        <taxon>Polyphaga</taxon>
        <taxon>Cucujiformia</taxon>
        <taxon>Curculionidae</taxon>
        <taxon>Scolytinae</taxon>
        <taxon>Dendroctonus</taxon>
    </lineage>
</organism>